<evidence type="ECO:0000313" key="1">
    <source>
        <dbReference type="EMBL" id="KAI0088818.1"/>
    </source>
</evidence>
<feature type="non-terminal residue" evidence="1">
    <location>
        <position position="1"/>
    </location>
</feature>
<sequence length="284" mass="31702">GQTIDAGRLLLVRLLGEGGYGVVYLAVEQQGNSYLPSFLASPKQYAVKVLPKIDSSTVEGECQSREIVAHKIVSDHPGIVTLHDIIEDEQFIFLVLDYCPGGDLFSAIIERQVYQGKDALLKSVFLQIVDAVKSCHDQGIYHRDLKPDNIFVSADSSKVFLGDFGLATDQNLSNNHRCGSSFYISPECLGEEHNFGTFKNDGNDVWSLGIILTNMITGRNPWRLATTNDDNFYHFISDPDNFIRTSLPMSEEAGELIKRIFTFNPYKRISLAKLREAVLAIDTF</sequence>
<feature type="non-terminal residue" evidence="1">
    <location>
        <position position="284"/>
    </location>
</feature>
<evidence type="ECO:0000313" key="2">
    <source>
        <dbReference type="Proteomes" id="UP001055072"/>
    </source>
</evidence>
<keyword evidence="2" id="KW-1185">Reference proteome</keyword>
<reference evidence="1" key="1">
    <citation type="journal article" date="2021" name="Environ. Microbiol.">
        <title>Gene family expansions and transcriptome signatures uncover fungal adaptations to wood decay.</title>
        <authorList>
            <person name="Hage H."/>
            <person name="Miyauchi S."/>
            <person name="Viragh M."/>
            <person name="Drula E."/>
            <person name="Min B."/>
            <person name="Chaduli D."/>
            <person name="Navarro D."/>
            <person name="Favel A."/>
            <person name="Norest M."/>
            <person name="Lesage-Meessen L."/>
            <person name="Balint B."/>
            <person name="Merenyi Z."/>
            <person name="de Eugenio L."/>
            <person name="Morin E."/>
            <person name="Martinez A.T."/>
            <person name="Baldrian P."/>
            <person name="Stursova M."/>
            <person name="Martinez M.J."/>
            <person name="Novotny C."/>
            <person name="Magnuson J.K."/>
            <person name="Spatafora J.W."/>
            <person name="Maurice S."/>
            <person name="Pangilinan J."/>
            <person name="Andreopoulos W."/>
            <person name="LaButti K."/>
            <person name="Hundley H."/>
            <person name="Na H."/>
            <person name="Kuo A."/>
            <person name="Barry K."/>
            <person name="Lipzen A."/>
            <person name="Henrissat B."/>
            <person name="Riley R."/>
            <person name="Ahrendt S."/>
            <person name="Nagy L.G."/>
            <person name="Grigoriev I.V."/>
            <person name="Martin F."/>
            <person name="Rosso M.N."/>
        </authorList>
    </citation>
    <scope>NUCLEOTIDE SEQUENCE</scope>
    <source>
        <strain evidence="1">CBS 384.51</strain>
    </source>
</reference>
<gene>
    <name evidence="1" type="ORF">BDY19DRAFT_878663</name>
</gene>
<dbReference type="EMBL" id="MU274912">
    <property type="protein sequence ID" value="KAI0088818.1"/>
    <property type="molecule type" value="Genomic_DNA"/>
</dbReference>
<protein>
    <submittedName>
        <fullName evidence="1">Kinase-like domain-containing protein</fullName>
    </submittedName>
</protein>
<organism evidence="1 2">
    <name type="scientific">Irpex rosettiformis</name>
    <dbReference type="NCBI Taxonomy" id="378272"/>
    <lineage>
        <taxon>Eukaryota</taxon>
        <taxon>Fungi</taxon>
        <taxon>Dikarya</taxon>
        <taxon>Basidiomycota</taxon>
        <taxon>Agaricomycotina</taxon>
        <taxon>Agaricomycetes</taxon>
        <taxon>Polyporales</taxon>
        <taxon>Irpicaceae</taxon>
        <taxon>Irpex</taxon>
    </lineage>
</organism>
<comment type="caution">
    <text evidence="1">The sequence shown here is derived from an EMBL/GenBank/DDBJ whole genome shotgun (WGS) entry which is preliminary data.</text>
</comment>
<accession>A0ACB8U3C9</accession>
<dbReference type="Proteomes" id="UP001055072">
    <property type="component" value="Unassembled WGS sequence"/>
</dbReference>
<name>A0ACB8U3C9_9APHY</name>
<proteinExistence type="predicted"/>